<proteinExistence type="predicted"/>
<keyword evidence="2" id="KW-1185">Reference proteome</keyword>
<sequence length="396" mass="44121">MSVARTCIAGLLISLLACDNLYCAQQPVEDSSASESTASLVRQLGSRSFQVRSDAERKLLESGFESLGAINQGINSDDPEVRTRSLRVMQLLERSIFVRYRDKIRDNPWLFPQQLTPGWETFFELVGESPEARALYVQLLQSETAIMLSLNRPGWQARFEQRCGEILSFPQGPFQAKTSLATMTALLFLACHPENTPSGPATTVINSFLNDSQFRRATRDQKTGPVLRSLVGQWILSSASSSSSQRLSLAASFEMSEGLDAARELISQRHKVSFSPTHLEDAISYLGRYGGPVVIEELEQLLDDEMKLRGRYRGGPEVQVRDIALAALLHLTNQSPETYGLNDLRPRTGFLYIGSSVRFESADDRLMAIEKWRTWRARNLGLAIPDSTIADEGVVL</sequence>
<evidence type="ECO:0000313" key="1">
    <source>
        <dbReference type="EMBL" id="TWT49997.1"/>
    </source>
</evidence>
<comment type="caution">
    <text evidence="1">The sequence shown here is derived from an EMBL/GenBank/DDBJ whole genome shotgun (WGS) entry which is preliminary data.</text>
</comment>
<dbReference type="AlphaFoldDB" id="A0A5C5WHH1"/>
<dbReference type="OrthoDB" id="287300at2"/>
<dbReference type="RefSeq" id="WP_146511118.1">
    <property type="nucleotide sequence ID" value="NZ_SIHI01000015.1"/>
</dbReference>
<protein>
    <submittedName>
        <fullName evidence="1">Uncharacterized protein</fullName>
    </submittedName>
</protein>
<dbReference type="Proteomes" id="UP000317243">
    <property type="component" value="Unassembled WGS sequence"/>
</dbReference>
<reference evidence="1 2" key="1">
    <citation type="submission" date="2019-02" db="EMBL/GenBank/DDBJ databases">
        <title>Deep-cultivation of Planctomycetes and their phenomic and genomic characterization uncovers novel biology.</title>
        <authorList>
            <person name="Wiegand S."/>
            <person name="Jogler M."/>
            <person name="Boedeker C."/>
            <person name="Pinto D."/>
            <person name="Vollmers J."/>
            <person name="Rivas-Marin E."/>
            <person name="Kohn T."/>
            <person name="Peeters S.H."/>
            <person name="Heuer A."/>
            <person name="Rast P."/>
            <person name="Oberbeckmann S."/>
            <person name="Bunk B."/>
            <person name="Jeske O."/>
            <person name="Meyerdierks A."/>
            <person name="Storesund J.E."/>
            <person name="Kallscheuer N."/>
            <person name="Luecker S."/>
            <person name="Lage O.M."/>
            <person name="Pohl T."/>
            <person name="Merkel B.J."/>
            <person name="Hornburger P."/>
            <person name="Mueller R.-W."/>
            <person name="Bruemmer F."/>
            <person name="Labrenz M."/>
            <person name="Spormann A.M."/>
            <person name="Op Den Camp H."/>
            <person name="Overmann J."/>
            <person name="Amann R."/>
            <person name="Jetten M.S.M."/>
            <person name="Mascher T."/>
            <person name="Medema M.H."/>
            <person name="Devos D.P."/>
            <person name="Kaster A.-K."/>
            <person name="Ovreas L."/>
            <person name="Rohde M."/>
            <person name="Galperin M.Y."/>
            <person name="Jogler C."/>
        </authorList>
    </citation>
    <scope>NUCLEOTIDE SEQUENCE [LARGE SCALE GENOMIC DNA]</scope>
    <source>
        <strain evidence="1 2">KOR42</strain>
    </source>
</reference>
<accession>A0A5C5WHH1</accession>
<organism evidence="1 2">
    <name type="scientific">Thalassoglobus neptunius</name>
    <dbReference type="NCBI Taxonomy" id="1938619"/>
    <lineage>
        <taxon>Bacteria</taxon>
        <taxon>Pseudomonadati</taxon>
        <taxon>Planctomycetota</taxon>
        <taxon>Planctomycetia</taxon>
        <taxon>Planctomycetales</taxon>
        <taxon>Planctomycetaceae</taxon>
        <taxon>Thalassoglobus</taxon>
    </lineage>
</organism>
<dbReference type="EMBL" id="SIHI01000015">
    <property type="protein sequence ID" value="TWT49997.1"/>
    <property type="molecule type" value="Genomic_DNA"/>
</dbReference>
<evidence type="ECO:0000313" key="2">
    <source>
        <dbReference type="Proteomes" id="UP000317243"/>
    </source>
</evidence>
<gene>
    <name evidence="1" type="ORF">KOR42_36810</name>
</gene>
<name>A0A5C5WHH1_9PLAN</name>
<dbReference type="PROSITE" id="PS51257">
    <property type="entry name" value="PROKAR_LIPOPROTEIN"/>
    <property type="match status" value="1"/>
</dbReference>